<sequence length="83" mass="9069">MLLCSTVPTPFTGQRLAGKLVYILEVVARRALPIDRIFLVCLAGLPRRKACIAERALKGQAAADSTTGLRLGQYWIEQEPSQG</sequence>
<gene>
    <name evidence="1" type="ORF">E2C01_035453</name>
</gene>
<comment type="caution">
    <text evidence="1">The sequence shown here is derived from an EMBL/GenBank/DDBJ whole genome shotgun (WGS) entry which is preliminary data.</text>
</comment>
<evidence type="ECO:0000313" key="2">
    <source>
        <dbReference type="Proteomes" id="UP000324222"/>
    </source>
</evidence>
<reference evidence="1 2" key="1">
    <citation type="submission" date="2019-05" db="EMBL/GenBank/DDBJ databases">
        <title>Another draft genome of Portunus trituberculatus and its Hox gene families provides insights of decapod evolution.</title>
        <authorList>
            <person name="Jeong J.-H."/>
            <person name="Song I."/>
            <person name="Kim S."/>
            <person name="Choi T."/>
            <person name="Kim D."/>
            <person name="Ryu S."/>
            <person name="Kim W."/>
        </authorList>
    </citation>
    <scope>NUCLEOTIDE SEQUENCE [LARGE SCALE GENOMIC DNA]</scope>
    <source>
        <tissue evidence="1">Muscle</tissue>
    </source>
</reference>
<dbReference type="Proteomes" id="UP000324222">
    <property type="component" value="Unassembled WGS sequence"/>
</dbReference>
<proteinExistence type="predicted"/>
<dbReference type="AlphaFoldDB" id="A0A5B7F974"/>
<keyword evidence="2" id="KW-1185">Reference proteome</keyword>
<evidence type="ECO:0000313" key="1">
    <source>
        <dbReference type="EMBL" id="MPC41846.1"/>
    </source>
</evidence>
<name>A0A5B7F974_PORTR</name>
<protein>
    <submittedName>
        <fullName evidence="1">Uncharacterized protein</fullName>
    </submittedName>
</protein>
<accession>A0A5B7F974</accession>
<organism evidence="1 2">
    <name type="scientific">Portunus trituberculatus</name>
    <name type="common">Swimming crab</name>
    <name type="synonym">Neptunus trituberculatus</name>
    <dbReference type="NCBI Taxonomy" id="210409"/>
    <lineage>
        <taxon>Eukaryota</taxon>
        <taxon>Metazoa</taxon>
        <taxon>Ecdysozoa</taxon>
        <taxon>Arthropoda</taxon>
        <taxon>Crustacea</taxon>
        <taxon>Multicrustacea</taxon>
        <taxon>Malacostraca</taxon>
        <taxon>Eumalacostraca</taxon>
        <taxon>Eucarida</taxon>
        <taxon>Decapoda</taxon>
        <taxon>Pleocyemata</taxon>
        <taxon>Brachyura</taxon>
        <taxon>Eubrachyura</taxon>
        <taxon>Portunoidea</taxon>
        <taxon>Portunidae</taxon>
        <taxon>Portuninae</taxon>
        <taxon>Portunus</taxon>
    </lineage>
</organism>
<dbReference type="EMBL" id="VSRR010005207">
    <property type="protein sequence ID" value="MPC41846.1"/>
    <property type="molecule type" value="Genomic_DNA"/>
</dbReference>